<proteinExistence type="predicted"/>
<comment type="subcellular location">
    <subcellularLocation>
        <location evidence="1">Cytoplasm</location>
        <location evidence="1">Cytoskeleton</location>
        <location evidence="1">Cilium axoneme</location>
    </subcellularLocation>
</comment>
<keyword evidence="2" id="KW-0963">Cytoplasm</keyword>
<gene>
    <name evidence="10" type="primary">TTC25_1</name>
    <name evidence="10" type="ORF">HK100_002450</name>
</gene>
<evidence type="ECO:0000313" key="11">
    <source>
        <dbReference type="Proteomes" id="UP001211907"/>
    </source>
</evidence>
<keyword evidence="3" id="KW-0677">Repeat</keyword>
<reference evidence="10" key="1">
    <citation type="submission" date="2020-05" db="EMBL/GenBank/DDBJ databases">
        <title>Phylogenomic resolution of chytrid fungi.</title>
        <authorList>
            <person name="Stajich J.E."/>
            <person name="Amses K."/>
            <person name="Simmons R."/>
            <person name="Seto K."/>
            <person name="Myers J."/>
            <person name="Bonds A."/>
            <person name="Quandt C.A."/>
            <person name="Barry K."/>
            <person name="Liu P."/>
            <person name="Grigoriev I."/>
            <person name="Longcore J.E."/>
            <person name="James T.Y."/>
        </authorList>
    </citation>
    <scope>NUCLEOTIDE SEQUENCE</scope>
    <source>
        <strain evidence="10">JEL0513</strain>
    </source>
</reference>
<keyword evidence="4 9" id="KW-0802">TPR repeat</keyword>
<name>A0AAD5XE75_9FUNG</name>
<feature type="non-terminal residue" evidence="10">
    <location>
        <position position="1"/>
    </location>
</feature>
<dbReference type="PANTHER" id="PTHR23040:SF1">
    <property type="entry name" value="OUTER DYNEIN ARM-DOCKING COMPLEX SUBUNIT 4"/>
    <property type="match status" value="1"/>
</dbReference>
<evidence type="ECO:0000256" key="1">
    <source>
        <dbReference type="ARBA" id="ARBA00004430"/>
    </source>
</evidence>
<accession>A0AAD5XE75</accession>
<evidence type="ECO:0000256" key="2">
    <source>
        <dbReference type="ARBA" id="ARBA00022490"/>
    </source>
</evidence>
<sequence>MGDRDGNSEADSHENLVAKFQTLSAEGDLLAQRRAYTLAVAVFTQALEIRPEDKHCLVARSKCYIQVGSPAFALDDANTCLKDDAMFFKGIFQKAEALYAMGDFELALMFYHRGNRLRPELDEFRIGIQKSREAIENSIGKNDKPKDFKIEISTKLRKNLGALFQASSGASASSTLAPRVGGGGKDGTNAAQSAMILSDALVPINSSVESKLLGELYDDKVYLQGLISDRDFVDHPDEKIFELVYEGLRYLGTRLEFWRQQNPLYARKKQKKIQPRMEKSSKSFGKLPPLTPIIGTNATNQLTPTKMKVKHAIDSQKRQSDVFCKGRKLI</sequence>
<dbReference type="Proteomes" id="UP001211907">
    <property type="component" value="Unassembled WGS sequence"/>
</dbReference>
<dbReference type="Gene3D" id="1.25.40.10">
    <property type="entry name" value="Tetratricopeptide repeat domain"/>
    <property type="match status" value="1"/>
</dbReference>
<keyword evidence="6" id="KW-0966">Cell projection</keyword>
<dbReference type="PROSITE" id="PS50005">
    <property type="entry name" value="TPR"/>
    <property type="match status" value="1"/>
</dbReference>
<protein>
    <recommendedName>
        <fullName evidence="7">Outer dynein arm-docking complex subunit 4</fullName>
    </recommendedName>
    <alternativeName>
        <fullName evidence="8">Tetratricopeptide repeat protein 25</fullName>
    </alternativeName>
</protein>
<dbReference type="GO" id="GO:0005930">
    <property type="term" value="C:axoneme"/>
    <property type="evidence" value="ECO:0007669"/>
    <property type="project" value="UniProtKB-SubCell"/>
</dbReference>
<dbReference type="SMART" id="SM00028">
    <property type="entry name" value="TPR"/>
    <property type="match status" value="2"/>
</dbReference>
<dbReference type="InterPro" id="IPR011990">
    <property type="entry name" value="TPR-like_helical_dom_sf"/>
</dbReference>
<keyword evidence="11" id="KW-1185">Reference proteome</keyword>
<evidence type="ECO:0000256" key="7">
    <source>
        <dbReference type="ARBA" id="ARBA00034139"/>
    </source>
</evidence>
<keyword evidence="5" id="KW-0206">Cytoskeleton</keyword>
<evidence type="ECO:0000256" key="8">
    <source>
        <dbReference type="ARBA" id="ARBA00034143"/>
    </source>
</evidence>
<dbReference type="EMBL" id="JADGJH010001573">
    <property type="protein sequence ID" value="KAJ3112095.1"/>
    <property type="molecule type" value="Genomic_DNA"/>
</dbReference>
<evidence type="ECO:0000313" key="10">
    <source>
        <dbReference type="EMBL" id="KAJ3112095.1"/>
    </source>
</evidence>
<feature type="repeat" description="TPR" evidence="9">
    <location>
        <begin position="20"/>
        <end position="53"/>
    </location>
</feature>
<dbReference type="PANTHER" id="PTHR23040">
    <property type="match status" value="1"/>
</dbReference>
<evidence type="ECO:0000256" key="4">
    <source>
        <dbReference type="ARBA" id="ARBA00022803"/>
    </source>
</evidence>
<evidence type="ECO:0000256" key="5">
    <source>
        <dbReference type="ARBA" id="ARBA00023212"/>
    </source>
</evidence>
<evidence type="ECO:0000256" key="6">
    <source>
        <dbReference type="ARBA" id="ARBA00023273"/>
    </source>
</evidence>
<organism evidence="10 11">
    <name type="scientific">Physocladia obscura</name>
    <dbReference type="NCBI Taxonomy" id="109957"/>
    <lineage>
        <taxon>Eukaryota</taxon>
        <taxon>Fungi</taxon>
        <taxon>Fungi incertae sedis</taxon>
        <taxon>Chytridiomycota</taxon>
        <taxon>Chytridiomycota incertae sedis</taxon>
        <taxon>Chytridiomycetes</taxon>
        <taxon>Chytridiales</taxon>
        <taxon>Chytriomycetaceae</taxon>
        <taxon>Physocladia</taxon>
    </lineage>
</organism>
<dbReference type="AlphaFoldDB" id="A0AAD5XE75"/>
<dbReference type="InterPro" id="IPR019734">
    <property type="entry name" value="TPR_rpt"/>
</dbReference>
<evidence type="ECO:0000256" key="9">
    <source>
        <dbReference type="PROSITE-ProRule" id="PRU00339"/>
    </source>
</evidence>
<evidence type="ECO:0000256" key="3">
    <source>
        <dbReference type="ARBA" id="ARBA00022737"/>
    </source>
</evidence>
<dbReference type="InterPro" id="IPR040111">
    <property type="entry name" value="ODAD4"/>
</dbReference>
<dbReference type="SUPFAM" id="SSF48452">
    <property type="entry name" value="TPR-like"/>
    <property type="match status" value="1"/>
</dbReference>
<comment type="caution">
    <text evidence="10">The sequence shown here is derived from an EMBL/GenBank/DDBJ whole genome shotgun (WGS) entry which is preliminary data.</text>
</comment>